<sequence length="73" mass="7364">MSRAVVFGIAGDAKLWIADLDAGTVKPLDGATGDLAKVADLRKAGASVVKKVDFAIAVSSAKAAFSGHVEPNP</sequence>
<dbReference type="OrthoDB" id="8420948at2"/>
<evidence type="ECO:0000313" key="1">
    <source>
        <dbReference type="EMBL" id="KWV56154.1"/>
    </source>
</evidence>
<dbReference type="EMBL" id="LNCD01000042">
    <property type="protein sequence ID" value="KWV56154.1"/>
    <property type="molecule type" value="Genomic_DNA"/>
</dbReference>
<accession>A0A109JW12</accession>
<evidence type="ECO:0000313" key="2">
    <source>
        <dbReference type="Proteomes" id="UP000068164"/>
    </source>
</evidence>
<comment type="caution">
    <text evidence="1">The sequence shown here is derived from an EMBL/GenBank/DDBJ whole genome shotgun (WGS) entry which is preliminary data.</text>
</comment>
<dbReference type="Proteomes" id="UP000068164">
    <property type="component" value="Unassembled WGS sequence"/>
</dbReference>
<keyword evidence="2" id="KW-1185">Reference proteome</keyword>
<proteinExistence type="predicted"/>
<dbReference type="AlphaFoldDB" id="A0A109JW12"/>
<dbReference type="RefSeq" id="WP_062369441.1">
    <property type="nucleotide sequence ID" value="NZ_LNCD01000042.1"/>
</dbReference>
<organism evidence="1 2">
    <name type="scientific">Rhizobium altiplani</name>
    <dbReference type="NCBI Taxonomy" id="1864509"/>
    <lineage>
        <taxon>Bacteria</taxon>
        <taxon>Pseudomonadati</taxon>
        <taxon>Pseudomonadota</taxon>
        <taxon>Alphaproteobacteria</taxon>
        <taxon>Hyphomicrobiales</taxon>
        <taxon>Rhizobiaceae</taxon>
        <taxon>Rhizobium/Agrobacterium group</taxon>
        <taxon>Rhizobium</taxon>
    </lineage>
</organism>
<reference evidence="1 2" key="1">
    <citation type="submission" date="2015-11" db="EMBL/GenBank/DDBJ databases">
        <title>Draft Genome Sequence of the Strain BR 10423 (Rhizobium sp.) isolated from nodules of Mimosa pudica.</title>
        <authorList>
            <person name="Barauna A.C."/>
            <person name="Zilli J.E."/>
            <person name="Simoes-Araujo J.L."/>
            <person name="Reis V.M."/>
            <person name="James E.K."/>
            <person name="Reis F.B.Jr."/>
            <person name="Rouws L.F."/>
            <person name="Passos S.R."/>
            <person name="Gois S.R."/>
        </authorList>
    </citation>
    <scope>NUCLEOTIDE SEQUENCE [LARGE SCALE GENOMIC DNA]</scope>
    <source>
        <strain evidence="1 2">BR10423</strain>
    </source>
</reference>
<gene>
    <name evidence="1" type="ORF">AS026_35110</name>
</gene>
<protein>
    <submittedName>
        <fullName evidence="1">Uncharacterized protein</fullName>
    </submittedName>
</protein>
<name>A0A109JW12_9HYPH</name>